<dbReference type="EMBL" id="VLKG01000005">
    <property type="protein sequence ID" value="TWH71338.1"/>
    <property type="molecule type" value="Genomic_DNA"/>
</dbReference>
<dbReference type="Pfam" id="PF08668">
    <property type="entry name" value="HDOD"/>
    <property type="match status" value="1"/>
</dbReference>
<dbReference type="PROSITE" id="PS51833">
    <property type="entry name" value="HDOD"/>
    <property type="match status" value="1"/>
</dbReference>
<keyword evidence="3" id="KW-1185">Reference proteome</keyword>
<sequence length="531" mass="60138">MSQTKGHPAEKLAWCCSMSPLPPLPNNLQDWINTLDAVQLPALASDVQKARQALGNNTQYSLREIAQQLQAIPALTLSIMREANTKGYSQEDRAETLEAALTRLGMQRAHELLNKIPVVELNEDNWPFFQVLLISQHACQQANGLFSARLARIWQEVYWNTLLFMAPLWVIICAYPKLFRIWERSTLERAVSSRADETQLLGLPVLTLCQGLAEHWRLPHWTVRCYRIVNQDQRFLVKALRIAQNDENPLDQQQNLDADPELRRWLTQPENTPLLANTLATMAHHGWGSVQMLRWQRLAALYVEMPLPTLQQRIHQQAVLSAQQQALSGLWHPAQALIWPWTDRFSGVEYPSSTAKTVQSVPEELTSIQRWKAACAELLSNPSPFANILQLSAKVQEALLSAGVQRLVILQLDAKRNLLVTRQSAGLASEAKFLQLDPAHSPLVQNLLQHPRQLYLTAEHSARVLELLPGAIKSLFDSQHLLIQVVSLNKTVMLLVADRTGAALDERLIQVFAKTMQCFEKALGYYTKYEP</sequence>
<reference evidence="2 3" key="1">
    <citation type="submission" date="2019-07" db="EMBL/GenBank/DDBJ databases">
        <title>Genomic Encyclopedia of Type Strains, Phase I: the one thousand microbial genomes (KMG-I) project.</title>
        <authorList>
            <person name="Kyrpides N."/>
        </authorList>
    </citation>
    <scope>NUCLEOTIDE SEQUENCE [LARGE SCALE GENOMIC DNA]</scope>
    <source>
        <strain evidence="2 3">DSM 375</strain>
    </source>
</reference>
<dbReference type="Proteomes" id="UP000319627">
    <property type="component" value="Unassembled WGS sequence"/>
</dbReference>
<accession>A0A562IKC5</accession>
<evidence type="ECO:0000313" key="2">
    <source>
        <dbReference type="EMBL" id="TWH71338.1"/>
    </source>
</evidence>
<comment type="caution">
    <text evidence="2">The sequence shown here is derived from an EMBL/GenBank/DDBJ whole genome shotgun (WGS) entry which is preliminary data.</text>
</comment>
<evidence type="ECO:0000259" key="1">
    <source>
        <dbReference type="PROSITE" id="PS51833"/>
    </source>
</evidence>
<gene>
    <name evidence="2" type="ORF">LX59_01621</name>
</gene>
<evidence type="ECO:0000313" key="3">
    <source>
        <dbReference type="Proteomes" id="UP000319627"/>
    </source>
</evidence>
<protein>
    <submittedName>
        <fullName evidence="2">HDOD domain-containing protein</fullName>
    </submittedName>
</protein>
<dbReference type="Gene3D" id="1.10.3210.10">
    <property type="entry name" value="Hypothetical protein af1432"/>
    <property type="match status" value="1"/>
</dbReference>
<feature type="domain" description="HDOD" evidence="1">
    <location>
        <begin position="40"/>
        <end position="232"/>
    </location>
</feature>
<dbReference type="SUPFAM" id="SSF109604">
    <property type="entry name" value="HD-domain/PDEase-like"/>
    <property type="match status" value="1"/>
</dbReference>
<name>A0A562IKC5_9GAMM</name>
<dbReference type="AlphaFoldDB" id="A0A562IKC5"/>
<organism evidence="2 3">
    <name type="scientific">Azomonas agilis</name>
    <dbReference type="NCBI Taxonomy" id="116849"/>
    <lineage>
        <taxon>Bacteria</taxon>
        <taxon>Pseudomonadati</taxon>
        <taxon>Pseudomonadota</taxon>
        <taxon>Gammaproteobacteria</taxon>
        <taxon>Pseudomonadales</taxon>
        <taxon>Pseudomonadaceae</taxon>
        <taxon>Azomonas</taxon>
    </lineage>
</organism>
<dbReference type="InterPro" id="IPR013976">
    <property type="entry name" value="HDOD"/>
</dbReference>
<proteinExistence type="predicted"/>